<dbReference type="Pfam" id="PF00849">
    <property type="entry name" value="PseudoU_synth_2"/>
    <property type="match status" value="1"/>
</dbReference>
<dbReference type="Proteomes" id="UP000348942">
    <property type="component" value="Chromosome 1"/>
</dbReference>
<reference evidence="3 4" key="1">
    <citation type="submission" date="2019-10" db="EMBL/GenBank/DDBJ databases">
        <title>Vibrio sp. nov., isolated from Coralline algae surface.</title>
        <authorList>
            <person name="Geng Y."/>
            <person name="Zhang X."/>
        </authorList>
    </citation>
    <scope>NUCLEOTIDE SEQUENCE [LARGE SCALE GENOMIC DNA]</scope>
    <source>
        <strain evidence="3 4">SM1977</strain>
    </source>
</reference>
<dbReference type="PROSITE" id="PS01129">
    <property type="entry name" value="PSI_RLU"/>
    <property type="match status" value="1"/>
</dbReference>
<dbReference type="EMBL" id="CP045699">
    <property type="protein sequence ID" value="QGA64833.1"/>
    <property type="molecule type" value="Genomic_DNA"/>
</dbReference>
<proteinExistence type="inferred from homology"/>
<dbReference type="InterPro" id="IPR020103">
    <property type="entry name" value="PsdUridine_synth_cat_dom_sf"/>
</dbReference>
<dbReference type="InterPro" id="IPR050188">
    <property type="entry name" value="RluA_PseudoU_synthase"/>
</dbReference>
<dbReference type="RefSeq" id="WP_153446983.1">
    <property type="nucleotide sequence ID" value="NZ_CP045699.1"/>
</dbReference>
<name>A0A5Q0TCH9_9VIBR</name>
<dbReference type="PANTHER" id="PTHR21600:SF87">
    <property type="entry name" value="RNA PSEUDOURIDYLATE SYNTHASE DOMAIN-CONTAINING PROTEIN 1"/>
    <property type="match status" value="1"/>
</dbReference>
<evidence type="ECO:0000259" key="2">
    <source>
        <dbReference type="Pfam" id="PF00849"/>
    </source>
</evidence>
<dbReference type="NCBIfam" id="TIGR01621">
    <property type="entry name" value="RluA-like"/>
    <property type="match status" value="1"/>
</dbReference>
<dbReference type="InterPro" id="IPR006145">
    <property type="entry name" value="PsdUridine_synth_RsuA/RluA"/>
</dbReference>
<dbReference type="CDD" id="cd02869">
    <property type="entry name" value="PseudoU_synth_RluA_like"/>
    <property type="match status" value="1"/>
</dbReference>
<organism evidence="3 4">
    <name type="scientific">Vibrio algicola</name>
    <dbReference type="NCBI Taxonomy" id="2662262"/>
    <lineage>
        <taxon>Bacteria</taxon>
        <taxon>Pseudomonadati</taxon>
        <taxon>Pseudomonadota</taxon>
        <taxon>Gammaproteobacteria</taxon>
        <taxon>Vibrionales</taxon>
        <taxon>Vibrionaceae</taxon>
        <taxon>Vibrio</taxon>
    </lineage>
</organism>
<keyword evidence="4" id="KW-1185">Reference proteome</keyword>
<accession>A0A5Q0TCH9</accession>
<protein>
    <submittedName>
        <fullName evidence="3">TIGR01621 family pseudouridine synthase</fullName>
    </submittedName>
</protein>
<dbReference type="GO" id="GO:0140098">
    <property type="term" value="F:catalytic activity, acting on RNA"/>
    <property type="evidence" value="ECO:0007669"/>
    <property type="project" value="UniProtKB-ARBA"/>
</dbReference>
<dbReference type="PANTHER" id="PTHR21600">
    <property type="entry name" value="MITOCHONDRIAL RNA PSEUDOURIDINE SYNTHASE"/>
    <property type="match status" value="1"/>
</dbReference>
<feature type="domain" description="Pseudouridine synthase RsuA/RluA-like" evidence="2">
    <location>
        <begin position="10"/>
        <end position="153"/>
    </location>
</feature>
<gene>
    <name evidence="3" type="ORF">GFB47_05080</name>
</gene>
<sequence>MFDIVMDNPDFLVINKHPNVSVHKDDGDTSLLLEISKATGYQSLFLVHRLDKMTSGLLLLAKNHQAASELSQQFADRAVTKFYLAIGVKKPKKKQGLISGDMERSRRSSWKLTTTQTNPAQTQFFSVAGESGERVFLCKPKTGKTHQIRVALNSIGSSIVGDPIYTPSSNADRGYLHAYALKFQYQGNIVGVHCDPSDPKWNRLENMGEKWQSEAVQHALKTWGKPCQLDWPVIKTNK</sequence>
<dbReference type="Gene3D" id="3.30.2350.10">
    <property type="entry name" value="Pseudouridine synthase"/>
    <property type="match status" value="1"/>
</dbReference>
<dbReference type="GO" id="GO:0009982">
    <property type="term" value="F:pseudouridine synthase activity"/>
    <property type="evidence" value="ECO:0007669"/>
    <property type="project" value="InterPro"/>
</dbReference>
<comment type="similarity">
    <text evidence="1">Belongs to the pseudouridine synthase RluA family.</text>
</comment>
<evidence type="ECO:0000313" key="4">
    <source>
        <dbReference type="Proteomes" id="UP000348942"/>
    </source>
</evidence>
<dbReference type="GO" id="GO:0003723">
    <property type="term" value="F:RNA binding"/>
    <property type="evidence" value="ECO:0007669"/>
    <property type="project" value="InterPro"/>
</dbReference>
<dbReference type="AlphaFoldDB" id="A0A5Q0TCH9"/>
<dbReference type="InterPro" id="IPR006224">
    <property type="entry name" value="PsdUridine_synth_RluA-like_CS"/>
</dbReference>
<dbReference type="SUPFAM" id="SSF55120">
    <property type="entry name" value="Pseudouridine synthase"/>
    <property type="match status" value="1"/>
</dbReference>
<evidence type="ECO:0000256" key="1">
    <source>
        <dbReference type="ARBA" id="ARBA00010876"/>
    </source>
</evidence>
<dbReference type="InterPro" id="IPR006508">
    <property type="entry name" value="PsdUridine_synth_RluA-like"/>
</dbReference>
<evidence type="ECO:0000313" key="3">
    <source>
        <dbReference type="EMBL" id="QGA64833.1"/>
    </source>
</evidence>
<dbReference type="GO" id="GO:0000455">
    <property type="term" value="P:enzyme-directed rRNA pseudouridine synthesis"/>
    <property type="evidence" value="ECO:0007669"/>
    <property type="project" value="TreeGrafter"/>
</dbReference>